<dbReference type="EMBL" id="JASMQC010000018">
    <property type="protein sequence ID" value="KAK1938111.1"/>
    <property type="molecule type" value="Genomic_DNA"/>
</dbReference>
<accession>A0AAD9GGL1</accession>
<keyword evidence="2" id="KW-1185">Reference proteome</keyword>
<comment type="caution">
    <text evidence="1">The sequence shown here is derived from an EMBL/GenBank/DDBJ whole genome shotgun (WGS) entry which is preliminary data.</text>
</comment>
<gene>
    <name evidence="1" type="ORF">P3T76_009261</name>
</gene>
<organism evidence="1 2">
    <name type="scientific">Phytophthora citrophthora</name>
    <dbReference type="NCBI Taxonomy" id="4793"/>
    <lineage>
        <taxon>Eukaryota</taxon>
        <taxon>Sar</taxon>
        <taxon>Stramenopiles</taxon>
        <taxon>Oomycota</taxon>
        <taxon>Peronosporomycetes</taxon>
        <taxon>Peronosporales</taxon>
        <taxon>Peronosporaceae</taxon>
        <taxon>Phytophthora</taxon>
    </lineage>
</organism>
<evidence type="ECO:0000313" key="1">
    <source>
        <dbReference type="EMBL" id="KAK1938111.1"/>
    </source>
</evidence>
<dbReference type="SUPFAM" id="SSF56112">
    <property type="entry name" value="Protein kinase-like (PK-like)"/>
    <property type="match status" value="1"/>
</dbReference>
<dbReference type="InterPro" id="IPR011009">
    <property type="entry name" value="Kinase-like_dom_sf"/>
</dbReference>
<dbReference type="Proteomes" id="UP001259832">
    <property type="component" value="Unassembled WGS sequence"/>
</dbReference>
<reference evidence="1" key="1">
    <citation type="submission" date="2023-08" db="EMBL/GenBank/DDBJ databases">
        <title>Reference Genome Resource for the Citrus Pathogen Phytophthora citrophthora.</title>
        <authorList>
            <person name="Moller H."/>
            <person name="Coetzee B."/>
            <person name="Rose L.J."/>
            <person name="Van Niekerk J.M."/>
        </authorList>
    </citation>
    <scope>NUCLEOTIDE SEQUENCE</scope>
    <source>
        <strain evidence="1">STE-U-9442</strain>
    </source>
</reference>
<dbReference type="Gene3D" id="1.10.510.10">
    <property type="entry name" value="Transferase(Phosphotransferase) domain 1"/>
    <property type="match status" value="1"/>
</dbReference>
<evidence type="ECO:0000313" key="2">
    <source>
        <dbReference type="Proteomes" id="UP001259832"/>
    </source>
</evidence>
<evidence type="ECO:0008006" key="3">
    <source>
        <dbReference type="Google" id="ProtNLM"/>
    </source>
</evidence>
<name>A0AAD9GGL1_9STRA</name>
<dbReference type="AlphaFoldDB" id="A0AAD9GGL1"/>
<proteinExistence type="predicted"/>
<sequence length="94" mass="10616">MKERDEASWFLIDFAVAATSPQPSATGEHLSLDEHAPEIFVENGEHTTAVDIWAVGFLIESCELENSVNWLDFGGRSVLYKRKTLHNDQVQKKL</sequence>
<protein>
    <recommendedName>
        <fullName evidence="3">Protein kinase domain-containing protein</fullName>
    </recommendedName>
</protein>